<keyword evidence="4" id="KW-0963">Cytoplasm</keyword>
<evidence type="ECO:0000256" key="6">
    <source>
        <dbReference type="ARBA" id="ARBA00022723"/>
    </source>
</evidence>
<dbReference type="Gene3D" id="3.40.50.300">
    <property type="entry name" value="P-loop containing nucleotide triphosphate hydrolases"/>
    <property type="match status" value="1"/>
</dbReference>
<evidence type="ECO:0000256" key="1">
    <source>
        <dbReference type="ARBA" id="ARBA00004496"/>
    </source>
</evidence>
<dbReference type="InterPro" id="IPR027417">
    <property type="entry name" value="P-loop_NTPase"/>
</dbReference>
<dbReference type="NCBIfam" id="TIGR00150">
    <property type="entry name" value="T6A_YjeE"/>
    <property type="match status" value="1"/>
</dbReference>
<gene>
    <name evidence="11" type="primary">tsaE</name>
    <name evidence="11" type="ORF">ACFOWX_06140</name>
</gene>
<evidence type="ECO:0000256" key="7">
    <source>
        <dbReference type="ARBA" id="ARBA00022741"/>
    </source>
</evidence>
<evidence type="ECO:0000256" key="3">
    <source>
        <dbReference type="ARBA" id="ARBA00019010"/>
    </source>
</evidence>
<keyword evidence="9" id="KW-0460">Magnesium</keyword>
<keyword evidence="5" id="KW-0819">tRNA processing</keyword>
<keyword evidence="7" id="KW-0547">Nucleotide-binding</keyword>
<evidence type="ECO:0000313" key="12">
    <source>
        <dbReference type="Proteomes" id="UP001595887"/>
    </source>
</evidence>
<evidence type="ECO:0000256" key="9">
    <source>
        <dbReference type="ARBA" id="ARBA00022842"/>
    </source>
</evidence>
<keyword evidence="12" id="KW-1185">Reference proteome</keyword>
<keyword evidence="8" id="KW-0067">ATP-binding</keyword>
<evidence type="ECO:0000256" key="5">
    <source>
        <dbReference type="ARBA" id="ARBA00022694"/>
    </source>
</evidence>
<organism evidence="11 12">
    <name type="scientific">Sphingorhabdus arenilitoris</name>
    <dbReference type="NCBI Taxonomy" id="1490041"/>
    <lineage>
        <taxon>Bacteria</taxon>
        <taxon>Pseudomonadati</taxon>
        <taxon>Pseudomonadota</taxon>
        <taxon>Alphaproteobacteria</taxon>
        <taxon>Sphingomonadales</taxon>
        <taxon>Sphingomonadaceae</taxon>
        <taxon>Sphingorhabdus</taxon>
    </lineage>
</organism>
<dbReference type="SUPFAM" id="SSF52540">
    <property type="entry name" value="P-loop containing nucleoside triphosphate hydrolases"/>
    <property type="match status" value="1"/>
</dbReference>
<dbReference type="EMBL" id="JBHSDH010000013">
    <property type="protein sequence ID" value="MFC4291992.1"/>
    <property type="molecule type" value="Genomic_DNA"/>
</dbReference>
<comment type="similarity">
    <text evidence="2">Belongs to the TsaE family.</text>
</comment>
<dbReference type="InterPro" id="IPR003442">
    <property type="entry name" value="T6A_TsaE"/>
</dbReference>
<dbReference type="PANTHER" id="PTHR33540:SF2">
    <property type="entry name" value="TRNA THREONYLCARBAMOYLADENOSINE BIOSYNTHESIS PROTEIN TSAE"/>
    <property type="match status" value="1"/>
</dbReference>
<proteinExistence type="inferred from homology"/>
<evidence type="ECO:0000256" key="4">
    <source>
        <dbReference type="ARBA" id="ARBA00022490"/>
    </source>
</evidence>
<protein>
    <recommendedName>
        <fullName evidence="3">tRNA threonylcarbamoyladenosine biosynthesis protein TsaE</fullName>
    </recommendedName>
    <alternativeName>
        <fullName evidence="10">t(6)A37 threonylcarbamoyladenosine biosynthesis protein TsaE</fullName>
    </alternativeName>
</protein>
<dbReference type="Pfam" id="PF02367">
    <property type="entry name" value="TsaE"/>
    <property type="match status" value="1"/>
</dbReference>
<evidence type="ECO:0000256" key="8">
    <source>
        <dbReference type="ARBA" id="ARBA00022840"/>
    </source>
</evidence>
<evidence type="ECO:0000256" key="2">
    <source>
        <dbReference type="ARBA" id="ARBA00007599"/>
    </source>
</evidence>
<accession>A0ABV8RF21</accession>
<comment type="caution">
    <text evidence="11">The sequence shown here is derived from an EMBL/GenBank/DDBJ whole genome shotgun (WGS) entry which is preliminary data.</text>
</comment>
<dbReference type="RefSeq" id="WP_381422309.1">
    <property type="nucleotide sequence ID" value="NZ_JBHSDH010000013.1"/>
</dbReference>
<evidence type="ECO:0000256" key="10">
    <source>
        <dbReference type="ARBA" id="ARBA00032441"/>
    </source>
</evidence>
<comment type="subcellular location">
    <subcellularLocation>
        <location evidence="1">Cytoplasm</location>
    </subcellularLocation>
</comment>
<name>A0ABV8RF21_9SPHN</name>
<dbReference type="PANTHER" id="PTHR33540">
    <property type="entry name" value="TRNA THREONYLCARBAMOYLADENOSINE BIOSYNTHESIS PROTEIN TSAE"/>
    <property type="match status" value="1"/>
</dbReference>
<keyword evidence="6" id="KW-0479">Metal-binding</keyword>
<evidence type="ECO:0000313" key="11">
    <source>
        <dbReference type="EMBL" id="MFC4291992.1"/>
    </source>
</evidence>
<dbReference type="Proteomes" id="UP001595887">
    <property type="component" value="Unassembled WGS sequence"/>
</dbReference>
<reference evidence="12" key="1">
    <citation type="journal article" date="2019" name="Int. J. Syst. Evol. Microbiol.">
        <title>The Global Catalogue of Microorganisms (GCM) 10K type strain sequencing project: providing services to taxonomists for standard genome sequencing and annotation.</title>
        <authorList>
            <consortium name="The Broad Institute Genomics Platform"/>
            <consortium name="The Broad Institute Genome Sequencing Center for Infectious Disease"/>
            <person name="Wu L."/>
            <person name="Ma J."/>
        </authorList>
    </citation>
    <scope>NUCLEOTIDE SEQUENCE [LARGE SCALE GENOMIC DNA]</scope>
    <source>
        <strain evidence="12">CECT 8531</strain>
    </source>
</reference>
<sequence>MKQQRVTIGDEAAMLHFGAALAAQLAPGDWVAINGPLGAGKTVLCKAIIRHFGYQGEVASPSYALVHHYGAPDVSVPIVHADLYRISDSDDLEELGLDDGRDDCITLVEWAEKSGGYYGDADYELTIVPEENGRRTVDMFRRK</sequence>